<dbReference type="SMART" id="SM00129">
    <property type="entry name" value="KISc"/>
    <property type="match status" value="2"/>
</dbReference>
<dbReference type="VEuPathDB" id="TriTrypDB:LdCL_250026400"/>
<evidence type="ECO:0000256" key="1">
    <source>
        <dbReference type="ARBA" id="ARBA00004496"/>
    </source>
</evidence>
<dbReference type="PRINTS" id="PR00380">
    <property type="entry name" value="KINESINHEAVY"/>
</dbReference>
<keyword evidence="2" id="KW-0963">Cytoplasm</keyword>
<dbReference type="VEuPathDB" id="TriTrypDB:LdBPK_252030.1"/>
<keyword evidence="5 9" id="KW-0175">Coiled coil</keyword>
<feature type="compositionally biased region" description="Low complexity" evidence="10">
    <location>
        <begin position="976"/>
        <end position="1012"/>
    </location>
</feature>
<dbReference type="Pfam" id="PF00225">
    <property type="entry name" value="Kinesin"/>
    <property type="match status" value="2"/>
</dbReference>
<dbReference type="InterPro" id="IPR036961">
    <property type="entry name" value="Kinesin_motor_dom_sf"/>
</dbReference>
<comment type="similarity">
    <text evidence="6">Belongs to the TRAFAC class myosin-kinesin ATPase superfamily. Kinesin family.</text>
</comment>
<evidence type="ECO:0000313" key="13">
    <source>
        <dbReference type="EMBL" id="TPP40806.1"/>
    </source>
</evidence>
<evidence type="ECO:0000256" key="5">
    <source>
        <dbReference type="ARBA" id="ARBA00023054"/>
    </source>
</evidence>
<dbReference type="InterPro" id="IPR036046">
    <property type="entry name" value="Acylphosphatase-like_dom_sf"/>
</dbReference>
<feature type="region of interest" description="Disordered" evidence="10">
    <location>
        <begin position="1269"/>
        <end position="1321"/>
    </location>
</feature>
<evidence type="ECO:0000256" key="8">
    <source>
        <dbReference type="RuleBase" id="RU004168"/>
    </source>
</evidence>
<keyword evidence="4 6" id="KW-0067">ATP-binding</keyword>
<dbReference type="CDD" id="cd00106">
    <property type="entry name" value="KISc"/>
    <property type="match status" value="2"/>
</dbReference>
<feature type="region of interest" description="Disordered" evidence="10">
    <location>
        <begin position="868"/>
        <end position="915"/>
    </location>
</feature>
<accession>A0A504WVW1</accession>
<comment type="subcellular location">
    <subcellularLocation>
        <location evidence="1">Cytoplasm</location>
    </subcellularLocation>
</comment>
<dbReference type="GO" id="GO:0007052">
    <property type="term" value="P:mitotic spindle organization"/>
    <property type="evidence" value="ECO:0007669"/>
    <property type="project" value="TreeGrafter"/>
</dbReference>
<dbReference type="GO" id="GO:0005737">
    <property type="term" value="C:cytoplasm"/>
    <property type="evidence" value="ECO:0007669"/>
    <property type="project" value="UniProtKB-SubCell"/>
</dbReference>
<evidence type="ECO:0000313" key="14">
    <source>
        <dbReference type="Proteomes" id="UP000318447"/>
    </source>
</evidence>
<dbReference type="VEuPathDB" id="TriTrypDB:LdCL_250026100"/>
<keyword evidence="7" id="KW-0378">Hydrolase</keyword>
<comment type="similarity">
    <text evidence="8">Belongs to the acylphosphatase family.</text>
</comment>
<feature type="domain" description="Acylphosphatase-like" evidence="12">
    <location>
        <begin position="2445"/>
        <end position="2535"/>
    </location>
</feature>
<dbReference type="VEuPathDB" id="TriTrypDB:LdCL_250026300"/>
<dbReference type="PANTHER" id="PTHR47969">
    <property type="entry name" value="CHROMOSOME-ASSOCIATED KINESIN KIF4A-RELATED"/>
    <property type="match status" value="1"/>
</dbReference>
<evidence type="ECO:0000256" key="7">
    <source>
        <dbReference type="PROSITE-ProRule" id="PRU00520"/>
    </source>
</evidence>
<feature type="binding site" evidence="6">
    <location>
        <begin position="1563"/>
        <end position="1570"/>
    </location>
    <ligand>
        <name>ATP</name>
        <dbReference type="ChEBI" id="CHEBI:30616"/>
    </ligand>
</feature>
<dbReference type="FunFam" id="3.40.850.10:FF:000196">
    <property type="entry name" value="Kinesin-like protein"/>
    <property type="match status" value="1"/>
</dbReference>
<evidence type="ECO:0000259" key="12">
    <source>
        <dbReference type="PROSITE" id="PS51160"/>
    </source>
</evidence>
<reference evidence="14" key="1">
    <citation type="submission" date="2019-02" db="EMBL/GenBank/DDBJ databases">
        <title>FDA dAtabase for Regulatory Grade micrObial Sequences (FDA-ARGOS): Supporting development and validation of Infectious Disease Dx tests.</title>
        <authorList>
            <person name="Duncan R."/>
            <person name="Fisher C."/>
            <person name="Tallon L."/>
            <person name="Sadzewicz L."/>
            <person name="Sengamalay N."/>
            <person name="Ott S."/>
            <person name="Godinez A."/>
            <person name="Nagaraj S."/>
            <person name="Vavikolanu K."/>
            <person name="Nadendla S."/>
            <person name="Aluvathingal J."/>
            <person name="Sichtig H."/>
        </authorList>
    </citation>
    <scope>NUCLEOTIDE SEQUENCE [LARGE SCALE GENOMIC DNA]</scope>
    <source>
        <strain evidence="14">FDAARGOS_361</strain>
    </source>
</reference>
<dbReference type="Gene3D" id="3.30.70.100">
    <property type="match status" value="1"/>
</dbReference>
<evidence type="ECO:0000256" key="2">
    <source>
        <dbReference type="ARBA" id="ARBA00022490"/>
    </source>
</evidence>
<feature type="compositionally biased region" description="Basic residues" evidence="10">
    <location>
        <begin position="1384"/>
        <end position="1393"/>
    </location>
</feature>
<dbReference type="FunFam" id="3.40.850.10:FF:000083">
    <property type="entry name" value="Kinesin-like protein"/>
    <property type="match status" value="1"/>
</dbReference>
<dbReference type="SUPFAM" id="SSF54975">
    <property type="entry name" value="Acylphosphatase/BLUF domain-like"/>
    <property type="match status" value="1"/>
</dbReference>
<dbReference type="VEuPathDB" id="TriTrypDB:LdCL_250026000"/>
<feature type="region of interest" description="Disordered" evidence="10">
    <location>
        <begin position="935"/>
        <end position="1012"/>
    </location>
</feature>
<dbReference type="VEuPathDB" id="TriTrypDB:LDHU3_25.2520"/>
<dbReference type="PANTHER" id="PTHR47969:SF15">
    <property type="entry name" value="CHROMOSOME-ASSOCIATED KINESIN KIF4A-RELATED"/>
    <property type="match status" value="1"/>
</dbReference>
<feature type="compositionally biased region" description="Basic residues" evidence="10">
    <location>
        <begin position="1269"/>
        <end position="1280"/>
    </location>
</feature>
<comment type="caution">
    <text evidence="13">The sequence shown here is derived from an EMBL/GenBank/DDBJ whole genome shotgun (WGS) entry which is preliminary data.</text>
</comment>
<organism evidence="13 14">
    <name type="scientific">Leishmania donovani</name>
    <dbReference type="NCBI Taxonomy" id="5661"/>
    <lineage>
        <taxon>Eukaryota</taxon>
        <taxon>Discoba</taxon>
        <taxon>Euglenozoa</taxon>
        <taxon>Kinetoplastea</taxon>
        <taxon>Metakinetoplastina</taxon>
        <taxon>Trypanosomatida</taxon>
        <taxon>Trypanosomatidae</taxon>
        <taxon>Leishmaniinae</taxon>
        <taxon>Leishmania</taxon>
    </lineage>
</organism>
<feature type="region of interest" description="Disordered" evidence="10">
    <location>
        <begin position="3073"/>
        <end position="3121"/>
    </location>
</feature>
<feature type="region of interest" description="Disordered" evidence="10">
    <location>
        <begin position="3518"/>
        <end position="3576"/>
    </location>
</feature>
<dbReference type="Pfam" id="PF00708">
    <property type="entry name" value="Acylphosphatase"/>
    <property type="match status" value="1"/>
</dbReference>
<dbReference type="InterPro" id="IPR001752">
    <property type="entry name" value="Kinesin_motor_dom"/>
</dbReference>
<dbReference type="EMBL" id="RHLC01000018">
    <property type="protein sequence ID" value="TPP40806.1"/>
    <property type="molecule type" value="Genomic_DNA"/>
</dbReference>
<dbReference type="VEuPathDB" id="TriTrypDB:LdBPK_252060.1"/>
<feature type="compositionally biased region" description="Polar residues" evidence="10">
    <location>
        <begin position="3139"/>
        <end position="3162"/>
    </location>
</feature>
<dbReference type="PROSITE" id="PS00411">
    <property type="entry name" value="KINESIN_MOTOR_1"/>
    <property type="match status" value="2"/>
</dbReference>
<feature type="compositionally biased region" description="Low complexity" evidence="10">
    <location>
        <begin position="874"/>
        <end position="903"/>
    </location>
</feature>
<dbReference type="VEuPathDB" id="TriTrypDB:LDHU3_25.2490"/>
<dbReference type="GO" id="GO:0003777">
    <property type="term" value="F:microtubule motor activity"/>
    <property type="evidence" value="ECO:0007669"/>
    <property type="project" value="InterPro"/>
</dbReference>
<feature type="coiled-coil region" evidence="9">
    <location>
        <begin position="3323"/>
        <end position="3354"/>
    </location>
</feature>
<dbReference type="FunFam" id="3.30.70.100:FF:000078">
    <property type="entry name" value="Acylphosphatase"/>
    <property type="match status" value="1"/>
</dbReference>
<dbReference type="VEuPathDB" id="TriTrypDB:LDHU3_25.2500"/>
<evidence type="ECO:0000256" key="3">
    <source>
        <dbReference type="ARBA" id="ARBA00022741"/>
    </source>
</evidence>
<feature type="compositionally biased region" description="Basic and acidic residues" evidence="10">
    <location>
        <begin position="935"/>
        <end position="944"/>
    </location>
</feature>
<dbReference type="InterPro" id="IPR027640">
    <property type="entry name" value="Kinesin-like_fam"/>
</dbReference>
<dbReference type="GO" id="GO:0003998">
    <property type="term" value="F:acylphosphatase activity"/>
    <property type="evidence" value="ECO:0007669"/>
    <property type="project" value="UniProtKB-EC"/>
</dbReference>
<name>A0A504WVW1_LEIDO</name>
<feature type="domain" description="Kinesin motor" evidence="11">
    <location>
        <begin position="1468"/>
        <end position="1796"/>
    </location>
</feature>
<feature type="coiled-coil region" evidence="9">
    <location>
        <begin position="2862"/>
        <end position="2972"/>
    </location>
</feature>
<dbReference type="PROSITE" id="PS00151">
    <property type="entry name" value="ACYLPHOSPHATASE_2"/>
    <property type="match status" value="1"/>
</dbReference>
<dbReference type="PROSITE" id="PS50067">
    <property type="entry name" value="KINESIN_MOTOR_2"/>
    <property type="match status" value="2"/>
</dbReference>
<gene>
    <name evidence="13" type="ORF">CGC21_9020</name>
</gene>
<dbReference type="EC" id="3.6.1.7" evidence="7"/>
<keyword evidence="3 6" id="KW-0547">Nucleotide-binding</keyword>
<dbReference type="VEuPathDB" id="TriTrypDB:LDHU3_25.2530"/>
<feature type="compositionally biased region" description="Polar residues" evidence="10">
    <location>
        <begin position="3086"/>
        <end position="3100"/>
    </location>
</feature>
<evidence type="ECO:0000256" key="4">
    <source>
        <dbReference type="ARBA" id="ARBA00022840"/>
    </source>
</evidence>
<dbReference type="InterPro" id="IPR001792">
    <property type="entry name" value="Acylphosphatase-like_dom"/>
</dbReference>
<evidence type="ECO:0000256" key="6">
    <source>
        <dbReference type="PROSITE-ProRule" id="PRU00283"/>
    </source>
</evidence>
<keyword evidence="6" id="KW-0505">Motor protein</keyword>
<feature type="active site" evidence="7">
    <location>
        <position position="2478"/>
    </location>
</feature>
<evidence type="ECO:0000256" key="10">
    <source>
        <dbReference type="SAM" id="MobiDB-lite"/>
    </source>
</evidence>
<proteinExistence type="inferred from homology"/>
<dbReference type="InterPro" id="IPR027417">
    <property type="entry name" value="P-loop_NTPase"/>
</dbReference>
<feature type="region of interest" description="Disordered" evidence="10">
    <location>
        <begin position="3747"/>
        <end position="3768"/>
    </location>
</feature>
<feature type="region of interest" description="Disordered" evidence="10">
    <location>
        <begin position="3136"/>
        <end position="3211"/>
    </location>
</feature>
<dbReference type="InterPro" id="IPR019821">
    <property type="entry name" value="Kinesin_motor_CS"/>
</dbReference>
<feature type="coiled-coil region" evidence="9">
    <location>
        <begin position="2288"/>
        <end position="2315"/>
    </location>
</feature>
<sequence length="4229" mass="455901">MLRLSVRSLQWQSPSRVSGWVTTAASARIATATPTAVSNNQHTITTSALQSQDMTEFTRRASAIKKRWRGRGQYGFARAEAQRFLDSEVPKGNLGAWMEEGSNAIALSQLLSFFEIQPEASLASLILNKLIRTAEDESTPLISRLHAALSLICTRPDENYERVFHVIAQALQQLHRIALDGCGNGSSTSNGVGGGGAGRVGDDTSPVSPAQMLPFDAVGVCAKALQRCGKRTPPMLNEQLTVFAMALLQKTPVTNLPYMQSTLLRLYAWMVRAERSEANQLLYILIEQTGEFARHDFSTLMVSCARHHQLMHLPVELIQRLARVAFQYRNSFNGRDGAAILGTLAKLVVSLTAGANGVTAADVVRAQDYFNALLEEMQQRVLRLFDVNDKLFWRNSEDMSSCAFAYELGGHVRYHRVFQAYAAYVQHSVDSFEPPQLALATGILRRAQLLTPHLAARLSERIEVVLGELRLAELSHICATFAALPSPRPGWWDEARAVALRLLQPDVSGLVSMNLAIAFPEQPGFAETIDYAQITSRQLVDLLPITLESAQFGEAVVATMCQRLASQGERFAPDDLRLLLACGERPQLVQAAQEHLRQAFAHPVWSTDTLYSLPLVIDASHPERNLQHFSVAKALAAAKTASVGPAQFVSLAELLLSSFGDTDQAVREYIQAGGDDLVKEKGVYGGTVVRYLSVIRRFPSMVPPTEWLHGYADMLETQMPGMDPDNLEDVLLSLRTLYEDVAKTPALQMVLSSLVQRFYEELADSEQTARITVLVVYLQNGMTLPLLTASSPTLQRVTSKESQYTPEVRRALAMMPTPKALPAEERRGRFVLKHLEPAHRSSEAAMPLLDLNLGDPFLDSLSIAEPAAKPQTQPPVVAEAPSAPSSAPATKTAAPAPETKTAAGPPPPPPREEKPMSYYAKFFSSSVGQIFVGRGDRSHEEKKPATPSEPAVPPREEEPQKPEAPPQPRRTRLHPSAHTSVAAAAVPATPVAEGEPSQPQPTQQQPSSPAVTPVAVPVTTFTTAWGSRAPPLAGPGWGFSAAATSQSTSATAEKQHSSAFSSLFGMPPIPSPATAAAAPAPIAKPAAVPAPAASRPARMGGMGGNNIFFNPRNPSASRGRPVMSHKAVITRPGLHGAAATTTGAAVGRAPSAATASETVFNSAAAEGMRRISVDTARASHVPPLANTPVGPPIVRNAAAAPTADTAAAAANRHESGNGMAKISGYSIGEGSTRGAVAAVGGPSAAPFSAGRQESRPALDWMDAARRVGRVTRLPRSKTKTRSQQNLSAWLNAPSARLDSPAKEETGGAASESPAAGRGRQATVAEVLKGRRGKAAAAGAAPASSSKKGAAAKPAKAAASSKGSGGAGNNGRTKRAASTTVAVKPAKKAVKAAAKKATAAAAKKPTKGKKYQQDESFTGSSPRTASVHSEARPHFKGRFPFATAASSLSEHFDGANLYSGAGATNTRDNFRVAVRVRPPLHRELHGYRPFVDVVQIAPEHPNSITLCDALDTEDGRGAVYSRQSYTFDRVYAADATQEDVYELSARPAVLSVLEGYNATLMAYGQTGTGKTYTMEGFTNEEERGIIPRAVEDVFVHIRERRRTSEDTKFLVRASYMQIYNERGVYVDGLSEWIVRTPEDVYGLIAKGTALRATSATKLSELSSRSHAIFTIVVEAMEGDEANPLSYRFGKLNIVDLAGSEKIRLAGVTGQRLEETKNINKSLHELGNVISALAAKPGAHGRRVQRHIPFRNSALTSALRDSLGGNCKTTLIACISPALESYAESLSTLMFANRAKNIQNHAVVNEGMSQATLLRAYEQELQRLRQQLQERTEMDSGDGNGLMSSTDTHLLLSELEEDRRRAEADRQAALAALEKSSVAHQEEMRARQELESRIRELEAIMREGGMEGNPRTSQEYAERLLELDRERQAVEEDKEQVERYKHLLLKQRDIMLSLTTRLNDRDETILLLQEEVDAYDQHVQTLEEELELLARQGNAERRATSPPPSSTAMMVVNPQLVGNASEAQAAEYIYQRRVQSPSSEAGARAGTPQRYRSFLQPSRTVTAEELAVELVMLQGRKDAVAVAASGKDRSGSTDGSLLNDAELTRILQQRADSILHAHYNAQVAQLRSTVAALTLQLRNSEDRAHIADKEARLLAHRLSSGQDGATMDALQRELRAEWDSRRKAYVSTMDEVRDAVRADTAERARLGREIDRVRVEVQHMLETTSSSATASPDTSRRSAVSRVWQRLQEVEEEVRLRGILAQLPDVLLDAEAVPPCNSSATSTADGERKLRDAQARETALQKRIEEQQCRIAWLEREMKGRANGRESSEASADDTAEVAALRRKLMVHEKDRHAIRTILEHRMKSKINRICELLQLTHADAADGKDGASKLSSEALSLQGLIHAAIKAMDAELENRHTPLTALFIFTIEDAAAAVVNPMEASRYIYTYRIFVSGRVQGVFYRKYTALKATELGVTGFVRNLPDGRVEILAEGTKEQIGALEAWCHRGSPKAQVTAVDVEDCTQVVPPSGGAEAMAKPPMNRTMSGFVVSRYIKVAVRCRPLFGQERPAGGLDIQSRRILLDSKTYDPDFTFSPTSTQEDVFQACRPILQCVKEGMNGTIMVYGQTGTGKTYTMLGSEDGEQGLVHKVVANMLEHVQRKIADGAQCALTLSMIEIYNERLTDMLSPNGEEEVTLISGFPRFTHKATLCRVNDAIETIQRGLSWRHTAATLMNERSSRSHVVFIFDMEEYNAFTEQTEVAHLFMIDLAGSESLKKSQASGVAAGEAGKINKSLLALKSVFLALSNTNEATRPSHVPYRDSKLTELLQDSIGGTARTLMIACISSVGRDIEETKSTLLYAVKARSIRNAANTEKEKLLVRLRSMEVENQKLRNRLQERVNERGGYYVTKEEHEQTQEMAESYDQLKEAVEQLMQDRQSSDARQHIWESQVKVLKALLVDKEAELQNFKEVYHEALKRFEHQAAALQGVIRGGVAEAKDAVKTSFADNYARLQAWRKELLNSLEEPVPTTLPPPPLSPACCSQNDAAAATAVANEEEVQRQKADDSAFRCPLDAVAAMSPERRSCPPPPSQAFPSGGTQSLSQTAGSRGVAGPVPDGSPSRTAVAAAAVSHPGRAMAVAAPYSARGSTTSSLQRGSVTSGAPSASVSPTRRAVRPRCGGGGAAASNGPRRCPVGNSNGTGALRGSGAPPLSSPPLGACPPPPLTPLPATAVTDVPAKDGSEEYCGSTLATSVMDASAPLLVSRTTSSSVAPPAWSAVMAEYDAQCLRTVRRLNKSVDALLSECLKLFTDYKEHAERAELNRQRGVEEVCQRLRTDLDSSLKQLQRVEAVGERDVQEARERFSDRLRLRAKMPSLADAAPFQLAVRDACAEVIRHATHFFPHASTPADAEAALDVIVRNVQRCSATFTLQALGPLSSSAVSAHAASVVACGTTTSSSSAASSPIVGRAVGAWGGGGGSSSPQLASFVPMPPLTATLPRESPAAAPLCSLTGSPGKEEVRERGSVSGHLLQGPRGTMHVSASQQQQSARPSSLRGSATLTTMPVNCSRGGDGRRGGSGSNLRPTTHRRQYGAIAYIVPSEPQQTLPPAVTDALITYSLYEQVPHAELLKTLLNGLKRAQHGDAVLSSDDLFLPLKAVRRALAGVQQFPLTTAELTTLKRDVEVGVVRDITRLSTDDLSSADVGLLWGCATQCSQWDCVEELLRHFPLSRTLSLQSASEYRDLLIGVCTPQFVSQAHPRSADGEDGGAAAPAEKDNAAPTVRHAEAFIQRILGVETVWQRCREALEASSLPLLVSGGSLADSAALEERDMHAIACVMCAATLEMQCDMPADSALAFPFSAAEWAQYVGGGDGSATGSSGTQCVRPSTIGGLSLPVWYRRMVALHQRCVPDFVRASFAAAVADDLLRLYQRIDTESLETFFLSFLPLVIAAAPRMDCRTALRGYHNDVMSKLFCTTPSASSATSGGGDRAAATGRRGKWAVNDASVLAAPASGTAAASFALSADMVMRVMLAEVCIQEKGKPLPEAHVPAMESMLRTVVGHLRRHLRSESRSRVVPQYSVTAAEPPASLWKAWNSHRTSLLAIVLSEVQERMSGSAGQGSASTVMNLAGQGLQLLRPLISMEVIDERGTARMVTNLLSSGRGAALEIGGAAYEAELQSFALKHVQDGFARTDVAAIVQTMEKHLGHGCNNGGAGGDAKVLCALEGLKAAELTLPLRSWS</sequence>
<dbReference type="Gene3D" id="3.40.850.10">
    <property type="entry name" value="Kinesin motor domain"/>
    <property type="match status" value="2"/>
</dbReference>
<dbReference type="Proteomes" id="UP000318447">
    <property type="component" value="Unassembled WGS sequence"/>
</dbReference>
<feature type="compositionally biased region" description="Low complexity" evidence="10">
    <location>
        <begin position="1335"/>
        <end position="1361"/>
    </location>
</feature>
<dbReference type="InterPro" id="IPR017968">
    <property type="entry name" value="Acylphosphatase_CS"/>
</dbReference>
<comment type="catalytic activity">
    <reaction evidence="7">
        <text>an acyl phosphate + H2O = a carboxylate + phosphate + H(+)</text>
        <dbReference type="Rhea" id="RHEA:14965"/>
        <dbReference type="ChEBI" id="CHEBI:15377"/>
        <dbReference type="ChEBI" id="CHEBI:15378"/>
        <dbReference type="ChEBI" id="CHEBI:29067"/>
        <dbReference type="ChEBI" id="CHEBI:43474"/>
        <dbReference type="ChEBI" id="CHEBI:59918"/>
        <dbReference type="EC" id="3.6.1.7"/>
    </reaction>
</comment>
<dbReference type="GO" id="GO:0007018">
    <property type="term" value="P:microtubule-based movement"/>
    <property type="evidence" value="ECO:0007669"/>
    <property type="project" value="InterPro"/>
</dbReference>
<dbReference type="SUPFAM" id="SSF52540">
    <property type="entry name" value="P-loop containing nucleoside triphosphate hydrolases"/>
    <property type="match status" value="2"/>
</dbReference>
<dbReference type="GO" id="GO:0005524">
    <property type="term" value="F:ATP binding"/>
    <property type="evidence" value="ECO:0007669"/>
    <property type="project" value="UniProtKB-UniRule"/>
</dbReference>
<feature type="compositionally biased region" description="Low complexity" evidence="10">
    <location>
        <begin position="3532"/>
        <end position="3544"/>
    </location>
</feature>
<dbReference type="GO" id="GO:0008017">
    <property type="term" value="F:microtubule binding"/>
    <property type="evidence" value="ECO:0007669"/>
    <property type="project" value="InterPro"/>
</dbReference>
<evidence type="ECO:0000256" key="9">
    <source>
        <dbReference type="SAM" id="Coils"/>
    </source>
</evidence>
<dbReference type="VEuPathDB" id="TriTrypDB:LdBPK_252020.1"/>
<evidence type="ECO:0000259" key="11">
    <source>
        <dbReference type="PROSITE" id="PS50067"/>
    </source>
</evidence>
<feature type="active site" evidence="7">
    <location>
        <position position="2460"/>
    </location>
</feature>
<dbReference type="PROSITE" id="PS51160">
    <property type="entry name" value="ACYLPHOSPHATASE_3"/>
    <property type="match status" value="1"/>
</dbReference>
<feature type="coiled-coil region" evidence="9">
    <location>
        <begin position="1812"/>
        <end position="1997"/>
    </location>
</feature>
<feature type="binding site" evidence="6">
    <location>
        <begin position="2621"/>
        <end position="2628"/>
    </location>
    <ligand>
        <name>ATP</name>
        <dbReference type="ChEBI" id="CHEBI:30616"/>
    </ligand>
</feature>
<feature type="region of interest" description="Disordered" evidence="10">
    <location>
        <begin position="1335"/>
        <end position="1431"/>
    </location>
</feature>
<feature type="domain" description="Kinesin motor" evidence="11">
    <location>
        <begin position="2549"/>
        <end position="2861"/>
    </location>
</feature>
<feature type="compositionally biased region" description="Polar residues" evidence="10">
    <location>
        <begin position="1413"/>
        <end position="1426"/>
    </location>
</feature>
<feature type="compositionally biased region" description="Polar residues" evidence="10">
    <location>
        <begin position="3545"/>
        <end position="3556"/>
    </location>
</feature>
<dbReference type="VEuPathDB" id="TriTrypDB:LdBPK_252050.1"/>
<dbReference type="GO" id="GO:0051231">
    <property type="term" value="P:spindle elongation"/>
    <property type="evidence" value="ECO:0007669"/>
    <property type="project" value="TreeGrafter"/>
</dbReference>
<dbReference type="GO" id="GO:0005875">
    <property type="term" value="C:microtubule associated complex"/>
    <property type="evidence" value="ECO:0007669"/>
    <property type="project" value="TreeGrafter"/>
</dbReference>
<protein>
    <recommendedName>
        <fullName evidence="7">acylphosphatase</fullName>
        <ecNumber evidence="7">3.6.1.7</ecNumber>
    </recommendedName>
</protein>